<dbReference type="EMBL" id="JAUEIF010000004">
    <property type="protein sequence ID" value="MDN0025216.1"/>
    <property type="molecule type" value="Genomic_DNA"/>
</dbReference>
<dbReference type="Gene3D" id="3.30.70.1320">
    <property type="entry name" value="Multidrug efflux transporter AcrB pore domain like"/>
    <property type="match status" value="1"/>
</dbReference>
<dbReference type="SUPFAM" id="SSF82866">
    <property type="entry name" value="Multidrug efflux transporter AcrB transmembrane domain"/>
    <property type="match status" value="2"/>
</dbReference>
<feature type="transmembrane region" description="Helical" evidence="1">
    <location>
        <begin position="423"/>
        <end position="444"/>
    </location>
</feature>
<feature type="transmembrane region" description="Helical" evidence="1">
    <location>
        <begin position="894"/>
        <end position="912"/>
    </location>
</feature>
<dbReference type="Proteomes" id="UP001168478">
    <property type="component" value="Unassembled WGS sequence"/>
</dbReference>
<keyword evidence="1" id="KW-0472">Membrane</keyword>
<dbReference type="GO" id="GO:0005886">
    <property type="term" value="C:plasma membrane"/>
    <property type="evidence" value="ECO:0007669"/>
    <property type="project" value="TreeGrafter"/>
</dbReference>
<dbReference type="GO" id="GO:0042910">
    <property type="term" value="F:xenobiotic transmembrane transporter activity"/>
    <property type="evidence" value="ECO:0007669"/>
    <property type="project" value="TreeGrafter"/>
</dbReference>
<gene>
    <name evidence="2" type="ORF">QVN81_08940</name>
    <name evidence="3" type="ORF">QVN84_06730</name>
</gene>
<keyword evidence="4" id="KW-1185">Reference proteome</keyword>
<dbReference type="PANTHER" id="PTHR32063">
    <property type="match status" value="1"/>
</dbReference>
<feature type="transmembrane region" description="Helical" evidence="1">
    <location>
        <begin position="993"/>
        <end position="1012"/>
    </location>
</feature>
<feature type="transmembrane region" description="Helical" evidence="1">
    <location>
        <begin position="336"/>
        <end position="356"/>
    </location>
</feature>
<dbReference type="SUPFAM" id="SSF82714">
    <property type="entry name" value="Multidrug efflux transporter AcrB TolC docking domain, DN and DC subdomains"/>
    <property type="match status" value="2"/>
</dbReference>
<dbReference type="InterPro" id="IPR001036">
    <property type="entry name" value="Acrflvin-R"/>
</dbReference>
<feature type="transmembrane region" description="Helical" evidence="1">
    <location>
        <begin position="519"/>
        <end position="540"/>
    </location>
</feature>
<evidence type="ECO:0000313" key="4">
    <source>
        <dbReference type="Proteomes" id="UP001167831"/>
    </source>
</evidence>
<name>A0AAW7JTR4_9BACT</name>
<dbReference type="InterPro" id="IPR027463">
    <property type="entry name" value="AcrB_DN_DC_subdom"/>
</dbReference>
<dbReference type="Pfam" id="PF00873">
    <property type="entry name" value="ACR_tran"/>
    <property type="match status" value="2"/>
</dbReference>
<evidence type="ECO:0000313" key="2">
    <source>
        <dbReference type="EMBL" id="MDN0023141.1"/>
    </source>
</evidence>
<dbReference type="Gene3D" id="3.30.70.1440">
    <property type="entry name" value="Multidrug efflux transporter AcrB pore domain"/>
    <property type="match status" value="1"/>
</dbReference>
<dbReference type="Proteomes" id="UP001167831">
    <property type="component" value="Unassembled WGS sequence"/>
</dbReference>
<evidence type="ECO:0000313" key="3">
    <source>
        <dbReference type="EMBL" id="MDN0025216.1"/>
    </source>
</evidence>
<dbReference type="Gene3D" id="3.30.2090.10">
    <property type="entry name" value="Multidrug efflux transporter AcrB TolC docking domain, DN and DC subdomains"/>
    <property type="match status" value="2"/>
</dbReference>
<evidence type="ECO:0000256" key="1">
    <source>
        <dbReference type="SAM" id="Phobius"/>
    </source>
</evidence>
<reference evidence="3" key="2">
    <citation type="submission" date="2023-08" db="EMBL/GenBank/DDBJ databases">
        <title>Identification and characterization of horizontal gene transfer across gut microbiota members of farm animals based on homology search.</title>
        <authorList>
            <person name="Schwarzerova J."/>
            <person name="Nykrynova M."/>
            <person name="Jureckova K."/>
            <person name="Cejkova D."/>
            <person name="Rychlik I."/>
        </authorList>
    </citation>
    <scope>NUCLEOTIDE SEQUENCE</scope>
    <source>
        <strain evidence="3">ET15</strain>
        <strain evidence="2">ET37</strain>
    </source>
</reference>
<dbReference type="EMBL" id="JAUEIE010000008">
    <property type="protein sequence ID" value="MDN0023141.1"/>
    <property type="molecule type" value="Genomic_DNA"/>
</dbReference>
<dbReference type="AlphaFoldDB" id="A0AAW7JTR4"/>
<accession>A0AAW7JTR4</accession>
<dbReference type="RefSeq" id="WP_289825610.1">
    <property type="nucleotide sequence ID" value="NZ_JAUEIE010000008.1"/>
</dbReference>
<reference evidence="3" key="1">
    <citation type="submission" date="2023-06" db="EMBL/GenBank/DDBJ databases">
        <authorList>
            <person name="Zeman M."/>
            <person name="Kubasova T."/>
            <person name="Jahodarova E."/>
            <person name="Nykrynova M."/>
            <person name="Rychlik I."/>
        </authorList>
    </citation>
    <scope>NUCLEOTIDE SEQUENCE</scope>
    <source>
        <strain evidence="3">ET15</strain>
        <strain evidence="2">ET37</strain>
    </source>
</reference>
<feature type="transmembrane region" description="Helical" evidence="1">
    <location>
        <begin position="459"/>
        <end position="478"/>
    </location>
</feature>
<comment type="caution">
    <text evidence="3">The sequence shown here is derived from an EMBL/GenBank/DDBJ whole genome shotgun (WGS) entry which is preliminary data.</text>
</comment>
<dbReference type="Gene3D" id="3.30.70.1430">
    <property type="entry name" value="Multidrug efflux transporter AcrB pore domain"/>
    <property type="match status" value="2"/>
</dbReference>
<feature type="transmembrane region" description="Helical" evidence="1">
    <location>
        <begin position="919"/>
        <end position="939"/>
    </location>
</feature>
<feature type="transmembrane region" description="Helical" evidence="1">
    <location>
        <begin position="945"/>
        <end position="965"/>
    </location>
</feature>
<feature type="transmembrane region" description="Helical" evidence="1">
    <location>
        <begin position="391"/>
        <end position="411"/>
    </location>
</feature>
<organism evidence="3 5">
    <name type="scientific">Leyella lascolaii</name>
    <dbReference type="NCBI Taxonomy" id="1776379"/>
    <lineage>
        <taxon>Bacteria</taxon>
        <taxon>Pseudomonadati</taxon>
        <taxon>Bacteroidota</taxon>
        <taxon>Bacteroidia</taxon>
        <taxon>Bacteroidales</taxon>
        <taxon>Prevotellaceae</taxon>
        <taxon>Leyella</taxon>
    </lineage>
</organism>
<dbReference type="PANTHER" id="PTHR32063:SF0">
    <property type="entry name" value="SWARMING MOTILITY PROTEIN SWRC"/>
    <property type="match status" value="1"/>
</dbReference>
<keyword evidence="1" id="KW-1133">Transmembrane helix</keyword>
<dbReference type="Gene3D" id="1.20.1640.10">
    <property type="entry name" value="Multidrug efflux transporter AcrB transmembrane domain"/>
    <property type="match status" value="3"/>
</dbReference>
<sequence>MAHTTRKISSFSILVLFVCLSLIGVGLAYYVPFQSSATSELPRITVSFNTRNQLSPSIVENEITNRLEQVLCRIEGLSRITSSSTERSGKINLTMFPGTDMKRARFLVMTNINKVWKRISDLAYYPDVSVSTTGGRSGTEFMSYSLRGNTSVSVLSAYVEEKVKPALSRVKGVDEVRFEGRRQDGFILKYDQRVLDNLHVDFSSVIRAIQECGTASSLGLLPYEDEEGNEVMMRFRLQNDDDPLDFLSLYVTSDDGVRIPLSSIVTIVPDSGNEDSSVRINGQNTVFVYIVAKPDANQIVVSRHIRDAVDMLKAELPPGYELSAESDMSEKLKAEAFNIGFRLILTVIILLAFMFLSIRNVRLVADTMLSLLVAMLVALIGYFVFKVEVNMYALAAITISSNLMIDNIIVMSNQVLYRKNINAFMPMLAATLTTVGALSLVFFVGDRQKVTLREFSEVLIINLFASLFVATFFVPALLEQTGLSTYRSRRITPRKLMLLRLFNRCYERLIVVLRRHRKLLCVLLVLSFGLPVFLLPVSIIKEGKWVRLYNKTLGSDTYIEYVKPWVDKYIGGSLYRFCSYNDKMEDEEFSYDPDRPILIIGAKLPSGAKSEMLDIPIKRMEHCLASQSGIRQFNTHVNGTDNAFIEVFFSEKACNEGAPVTVRGRVIQEALSISGLTWRVTGPGNMMFSNTPVMEAGRYAVTMNGYNYDRLRRYAAQFRDSLESVMRVRNVTISSRELVTLPDYKELTFDISERSLSRYGVTMADVIGELSRQYGNASSVRISRNGAVKMLLPQSYARNENDIWALTNTPLVINGKEVKLSEIGTFEMHVAPMSIERENRQYVLLVQCDYKGDMGRANDVMESKVENFSKLLPLGYTIRYGMFFNRSERTKTTALVLLVIIGIIYVTTCVLLNSFRQPFAIIMVIPVAFIGLFLAFSWLRAPFGQGGMASMVLLCGLTVNANIYLTYEYNEVRRKYPRLSEAAAFVKAWNRKIGPVFLTVLSTILGFLPFVIENSSDNFWYGLAVGTMSGLAFTMVGIFIFLPVFLIKLKKR</sequence>
<evidence type="ECO:0000313" key="5">
    <source>
        <dbReference type="Proteomes" id="UP001168478"/>
    </source>
</evidence>
<protein>
    <submittedName>
        <fullName evidence="3">Efflux RND transporter permease subunit</fullName>
    </submittedName>
</protein>
<keyword evidence="1" id="KW-0812">Transmembrane</keyword>
<proteinExistence type="predicted"/>
<dbReference type="SUPFAM" id="SSF82693">
    <property type="entry name" value="Multidrug efflux transporter AcrB pore domain, PN1, PN2, PC1 and PC2 subdomains"/>
    <property type="match status" value="1"/>
</dbReference>
<feature type="transmembrane region" description="Helical" evidence="1">
    <location>
        <begin position="1018"/>
        <end position="1047"/>
    </location>
</feature>
<feature type="transmembrane region" description="Helical" evidence="1">
    <location>
        <begin position="363"/>
        <end position="385"/>
    </location>
</feature>